<proteinExistence type="predicted"/>
<dbReference type="PANTHER" id="PTHR37536:SF1">
    <property type="entry name" value="ASPERGILLOPEPSIN, PUTAITVE (AFU_ORTHOLOGUE AFUA_7G01200)"/>
    <property type="match status" value="1"/>
</dbReference>
<dbReference type="CDD" id="cd13426">
    <property type="entry name" value="Peptidase_G1"/>
    <property type="match status" value="1"/>
</dbReference>
<evidence type="ECO:0000313" key="3">
    <source>
        <dbReference type="Proteomes" id="UP001586593"/>
    </source>
</evidence>
<keyword evidence="3" id="KW-1185">Reference proteome</keyword>
<feature type="signal peptide" evidence="1">
    <location>
        <begin position="1"/>
        <end position="19"/>
    </location>
</feature>
<dbReference type="Gene3D" id="2.60.120.700">
    <property type="entry name" value="Peptidase G1"/>
    <property type="match status" value="1"/>
</dbReference>
<comment type="caution">
    <text evidence="2">The sequence shown here is derived from an EMBL/GenBank/DDBJ whole genome shotgun (WGS) entry which is preliminary data.</text>
</comment>
<sequence>MRLFDNPLALVSFLAWGSAAELTFSATAIQHGRTVDTSILSFLPIPPRSHHHHFYQGLLNLTLLADLDKRDTTSFSNNWCGVSQHTTASNPITGVNGIFSAPSLSQRPGQPIPQFAAAWVGIDGSSCRTTLLQAGVTTVLNSNDGQSASAWWEWSPRSSYSISGFPVKPGDWVGVNITVSSPTSAKILLTNYNQDYVLTLTLQNGPQLCQLDADWIVEDFRQGDGKVSFGRFDDIWFEQCAATTAHGPKLGINGAPMIYLGSNAHDATCVAKWYDNEDFYCESQN</sequence>
<dbReference type="InterPro" id="IPR038656">
    <property type="entry name" value="Peptidase_G1_sf"/>
</dbReference>
<organism evidence="2 3">
    <name type="scientific">Phialemonium thermophilum</name>
    <dbReference type="NCBI Taxonomy" id="223376"/>
    <lineage>
        <taxon>Eukaryota</taxon>
        <taxon>Fungi</taxon>
        <taxon>Dikarya</taxon>
        <taxon>Ascomycota</taxon>
        <taxon>Pezizomycotina</taxon>
        <taxon>Sordariomycetes</taxon>
        <taxon>Sordariomycetidae</taxon>
        <taxon>Cephalothecales</taxon>
        <taxon>Cephalothecaceae</taxon>
        <taxon>Phialemonium</taxon>
    </lineage>
</organism>
<dbReference type="SUPFAM" id="SSF49899">
    <property type="entry name" value="Concanavalin A-like lectins/glucanases"/>
    <property type="match status" value="1"/>
</dbReference>
<dbReference type="EMBL" id="JAZHXJ010000056">
    <property type="protein sequence ID" value="KAL1878103.1"/>
    <property type="molecule type" value="Genomic_DNA"/>
</dbReference>
<accession>A0ABR3XQA1</accession>
<dbReference type="PANTHER" id="PTHR37536">
    <property type="entry name" value="PUTATIVE (AFU_ORTHOLOGUE AFUA_3G02970)-RELATED"/>
    <property type="match status" value="1"/>
</dbReference>
<gene>
    <name evidence="2" type="ORF">VTK73DRAFT_8064</name>
</gene>
<evidence type="ECO:0000256" key="1">
    <source>
        <dbReference type="SAM" id="SignalP"/>
    </source>
</evidence>
<name>A0ABR3XQA1_9PEZI</name>
<evidence type="ECO:0000313" key="2">
    <source>
        <dbReference type="EMBL" id="KAL1878103.1"/>
    </source>
</evidence>
<reference evidence="2 3" key="1">
    <citation type="journal article" date="2024" name="Commun. Biol.">
        <title>Comparative genomic analysis of thermophilic fungi reveals convergent evolutionary adaptations and gene losses.</title>
        <authorList>
            <person name="Steindorff A.S."/>
            <person name="Aguilar-Pontes M.V."/>
            <person name="Robinson A.J."/>
            <person name="Andreopoulos B."/>
            <person name="LaButti K."/>
            <person name="Kuo A."/>
            <person name="Mondo S."/>
            <person name="Riley R."/>
            <person name="Otillar R."/>
            <person name="Haridas S."/>
            <person name="Lipzen A."/>
            <person name="Grimwood J."/>
            <person name="Schmutz J."/>
            <person name="Clum A."/>
            <person name="Reid I.D."/>
            <person name="Moisan M.C."/>
            <person name="Butler G."/>
            <person name="Nguyen T.T.M."/>
            <person name="Dewar K."/>
            <person name="Conant G."/>
            <person name="Drula E."/>
            <person name="Henrissat B."/>
            <person name="Hansel C."/>
            <person name="Singer S."/>
            <person name="Hutchinson M.I."/>
            <person name="de Vries R.P."/>
            <person name="Natvig D.O."/>
            <person name="Powell A.J."/>
            <person name="Tsang A."/>
            <person name="Grigoriev I.V."/>
        </authorList>
    </citation>
    <scope>NUCLEOTIDE SEQUENCE [LARGE SCALE GENOMIC DNA]</scope>
    <source>
        <strain evidence="2 3">ATCC 24622</strain>
    </source>
</reference>
<dbReference type="PRINTS" id="PR00977">
    <property type="entry name" value="SCYTLDPTASE"/>
</dbReference>
<protein>
    <recommendedName>
        <fullName evidence="4">Concanavalin A-like lectin/glucanase</fullName>
    </recommendedName>
</protein>
<dbReference type="InterPro" id="IPR000250">
    <property type="entry name" value="Peptidase_G1"/>
</dbReference>
<keyword evidence="1" id="KW-0732">Signal</keyword>
<feature type="chain" id="PRO_5047286626" description="Concanavalin A-like lectin/glucanase" evidence="1">
    <location>
        <begin position="20"/>
        <end position="285"/>
    </location>
</feature>
<dbReference type="InterPro" id="IPR013320">
    <property type="entry name" value="ConA-like_dom_sf"/>
</dbReference>
<dbReference type="Proteomes" id="UP001586593">
    <property type="component" value="Unassembled WGS sequence"/>
</dbReference>
<evidence type="ECO:0008006" key="4">
    <source>
        <dbReference type="Google" id="ProtNLM"/>
    </source>
</evidence>
<dbReference type="Pfam" id="PF01828">
    <property type="entry name" value="Peptidase_A4"/>
    <property type="match status" value="1"/>
</dbReference>